<dbReference type="EMBL" id="CP056066">
    <property type="protein sequence ID" value="UKJ89295.2"/>
    <property type="molecule type" value="Genomic_DNA"/>
</dbReference>
<accession>A0A976QVK8</accession>
<feature type="chain" id="PRO_5037813445" evidence="1">
    <location>
        <begin position="23"/>
        <end position="2154"/>
    </location>
</feature>
<evidence type="ECO:0000256" key="1">
    <source>
        <dbReference type="SAM" id="SignalP"/>
    </source>
</evidence>
<feature type="signal peptide" evidence="1">
    <location>
        <begin position="1"/>
        <end position="22"/>
    </location>
</feature>
<sequence>MRGAYTFVRFLWIGILIHNSSCFELNIGKTVSYSSGSTEVTVEQKSESQNLYTHKLQKPLQLKEIWNGDKKIYLDPQLVRDQLLLSASVIWSFKRPSIVQLILEKASLLLLNEHESSLDVQAIFSEAVVTNIKPRIHSSTEPLVDVNLSNLQDYGTGDSTVKVTKLEIRDPRFKRYELRTYSLESAKIRKLLHDSKELSGEPVKGGDRNTETPLRVSTKDDVYAIRVYSYDGYPLLMEVLYTYSKRAFFGNTPEKKWHQVLFPSSNDPSFPDFLLNKLNYYACKNGFKYTIDIKQKTEATDQAYSMDNYCVESDRVETIQNSLKASFFQNTFKSAGYGCVEHTASKGHKFFVDHLMANTSVLQFPNTPSFTKAIRVYHYLDYRPYLIVFVDNSDKLHYYKYQNGEWTFEKTVGDVPFTTRFTDDIITLLDKLLPDGVKVTADTVVILTDQIKNYDKSSMTGLVGNDLSLASLVDNAVTVTDETTKLGSCVTNFRLYKQDLSNSTKIASHEWQRTDFNFLLYLGNSKINFYENNNSDQPMTMTYKKNYKDLYIFYFGNGNLPLLMCFDGNVFRPKDKTNYSTKWVKVANITKCTCESGTTTNNTALSKTLTDVLDSLNAINTHQKQPSGQEYAPCKLMVKYEYTPMGQQSGIDLALYKAPNEKMTLKPDGEYAKMVYSRSEVYYNKYDETNTPLLIVLYFTDGTKYYKMSSFKTDKARGKNISAMDNYTDDKTVLTPLLDENDNLSSLITYRIDQKANTKEIFYNNYEILLRKNQARDLESNGFEKYTHTYMDSSKKNKNACVLFNNDAMLHLEENGTFSVLDGVQKVAYKEMVVYHGIKSELPLLVHFTKQNNDVDYYYHRKKNNVSYWQFLEDKEYNRLLGETAARAEMHNKLGGTSYDKLVKLLQNIEFEILDTTIILAERKESYMKTVVDSALKNSTPSLVPNPAATGLQPEQTEVAANSHEKLEENRFSMYEHKIDFKTDRDYLNDKIELRVLLKTGETSLTPKYTEALLHKQGTKLSEANNSNREYLFFKKTEGSGTATALYTYFYGSELNPLLLCYGSSGYKLMDKGANLTHWVRIANLESCKFSKDGDNTKLMDALAELIQCASNINMDERPTQEDVDNSTKLFVPFTYRIPNPGPCNINIFKQRGQSEKSVFSNDPKNKNFVITHEEVFFNRYSEYRNPLLMLVHFESSSTPKKYYKLSEYENDKHKTKKVTDLPDFTTEEALSNFMFEYNDSTYSTVIYQIDHKDNKYNPNRVVVEKQDKFPTGNFTKYTHRPANNFKNKKSFVVNNYNILTSWDASKNKAVAINDIQNIVLNSVVVFVSNKTKRPLLVGFEEVTSSGAWRYFFEREYDSGMFWQALNQGAASFFKKEGNTFRDPHKELYEKNNELLITVLNILEVSSMKTILALIDKQAQYNKEDVGTALSNTQPKISELPTITGAQPDSINVTEIEFKTYKSANYRCFSQTIQASMTNDLKLLVPTLDKTTDVSKYTEAGLFNSQGNTKERPKYKTGQNVLYTYFYSNDPRPLLVCYEGKAYKPMKLGEPERGRQVYVDYSKWLHVPELANCLPNGENTDENIVKILNALTDVTKFTNPVMINIERIPRNTTKLLTETKTSDNDVYYLHEYTKSTVVQMKISVKEISSYRYFTFEHAGTGNNNGADYRLGDIIYQPISGASRTFRLDYMGVGSSNRFRPMVRAVVYYYKHDIDFKDPLIIQLEFLDDSKSSDTIKEYYKLTARTYRGTERMEWKTHSEIAEILKDQKKLMEFMDNLRYQFKNALKVDLYHRTLRYEFKVSEAGGEGEFRGALKPGYIPLEDQKCGYLNTLKFHSVRHKITSLEDSYLADVSRLKMILPVKDKLDTWLKFYDENEKLLDEMVYNSFFGDVYVYHYDNYNMPLLICFLNKTYYSKNSDSYYKYDWYLLKGVTKCGCEVTDEAERKIIVDKLNDAVRFLEILQNISKRATGITFPYMDGETIKSMSDHATINSFHGESDRIPTIKFIKQLKANKKFKERDFDIYWFSWYQYNELVSYNGHLSGKLNVAVNSNFGINVVIYYRNKIFTLGKDDIYAQRIEYRYDYKSYHIFLDVYTDVLLVYSFKVDYGRSSGKWTYLGFKTMNIIQQEDIYRGYYERLKYTNQLDFDINFSHPLIK</sequence>
<proteinExistence type="predicted"/>
<protein>
    <submittedName>
        <fullName evidence="2">Uncharacterized protein</fullName>
    </submittedName>
</protein>
<reference evidence="2" key="1">
    <citation type="submission" date="2022-07" db="EMBL/GenBank/DDBJ databases">
        <title>Evaluation of T. orientalis genome assembly methods using nanopore sequencing and analysis of variation between genomes.</title>
        <authorList>
            <person name="Yam J."/>
            <person name="Micallef M.L."/>
            <person name="Liu M."/>
            <person name="Djordjevic S.P."/>
            <person name="Bogema D.R."/>
            <person name="Jenkins C."/>
        </authorList>
    </citation>
    <scope>NUCLEOTIDE SEQUENCE</scope>
    <source>
        <strain evidence="2">Fish Creek</strain>
    </source>
</reference>
<organism evidence="2 3">
    <name type="scientific">Theileria orientalis</name>
    <dbReference type="NCBI Taxonomy" id="68886"/>
    <lineage>
        <taxon>Eukaryota</taxon>
        <taxon>Sar</taxon>
        <taxon>Alveolata</taxon>
        <taxon>Apicomplexa</taxon>
        <taxon>Aconoidasida</taxon>
        <taxon>Piroplasmida</taxon>
        <taxon>Theileriidae</taxon>
        <taxon>Theileria</taxon>
    </lineage>
</organism>
<gene>
    <name evidence="2" type="ORF">MACJ_002543</name>
</gene>
<evidence type="ECO:0000313" key="2">
    <source>
        <dbReference type="EMBL" id="UKJ89295.2"/>
    </source>
</evidence>
<dbReference type="Proteomes" id="UP000244803">
    <property type="component" value="Chromosome 3"/>
</dbReference>
<keyword evidence="1" id="KW-0732">Signal</keyword>
<name>A0A976QVK8_THEOR</name>
<evidence type="ECO:0000313" key="3">
    <source>
        <dbReference type="Proteomes" id="UP000244803"/>
    </source>
</evidence>